<dbReference type="Proteomes" id="UP000286208">
    <property type="component" value="Unassembled WGS sequence"/>
</dbReference>
<evidence type="ECO:0000313" key="3">
    <source>
        <dbReference type="EMBL" id="RVW08207.1"/>
    </source>
</evidence>
<organism evidence="3 4">
    <name type="scientific">Prescottella agglutinans</name>
    <dbReference type="NCBI Taxonomy" id="1644129"/>
    <lineage>
        <taxon>Bacteria</taxon>
        <taxon>Bacillati</taxon>
        <taxon>Actinomycetota</taxon>
        <taxon>Actinomycetes</taxon>
        <taxon>Mycobacteriales</taxon>
        <taxon>Nocardiaceae</taxon>
        <taxon>Prescottella</taxon>
    </lineage>
</organism>
<sequence>MMSCIMPIAAVKSVIHDEPAMVWVASGMAMAFASATVGLSGIAGFRYLKLSKRIAACQDTIGPGIAIPSRKHLVPILVCLGSVSLGGLVVAAGWFFGADVGPLAAQDRGQAQFLTVFGVVALAFFAALLGFRSSKEIRLYPSGIQRMVTLRRLWSTRTVDTFVSWDDIVEFEVDELVVGGTIEVRNPIIWLVSGTEIPVSSRLRFDESNRLRLDAYLLLAEPNVLLGLLSSLRESPDRRRVLADAAARELLAPPPLRSRLWPASSAPVSAGESEAS</sequence>
<comment type="caution">
    <text evidence="3">The sequence shown here is derived from an EMBL/GenBank/DDBJ whole genome shotgun (WGS) entry which is preliminary data.</text>
</comment>
<evidence type="ECO:0000256" key="2">
    <source>
        <dbReference type="SAM" id="Phobius"/>
    </source>
</evidence>
<dbReference type="AlphaFoldDB" id="A0A3S3BCK6"/>
<keyword evidence="2" id="KW-1133">Transmembrane helix</keyword>
<proteinExistence type="predicted"/>
<protein>
    <submittedName>
        <fullName evidence="3">Uncharacterized protein</fullName>
    </submittedName>
</protein>
<feature type="region of interest" description="Disordered" evidence="1">
    <location>
        <begin position="257"/>
        <end position="276"/>
    </location>
</feature>
<accession>A0A3S3BCK6</accession>
<evidence type="ECO:0000256" key="1">
    <source>
        <dbReference type="SAM" id="MobiDB-lite"/>
    </source>
</evidence>
<gene>
    <name evidence="3" type="ORF">EGT67_17525</name>
</gene>
<feature type="transmembrane region" description="Helical" evidence="2">
    <location>
        <begin position="73"/>
        <end position="96"/>
    </location>
</feature>
<evidence type="ECO:0000313" key="4">
    <source>
        <dbReference type="Proteomes" id="UP000286208"/>
    </source>
</evidence>
<keyword evidence="4" id="KW-1185">Reference proteome</keyword>
<name>A0A3S3BCK6_9NOCA</name>
<keyword evidence="2" id="KW-0472">Membrane</keyword>
<reference evidence="3 4" key="1">
    <citation type="submission" date="2018-11" db="EMBL/GenBank/DDBJ databases">
        <title>Rhodococcus spongicola sp. nov. and Rhodococcus xishaensis sp. nov. from marine sponges.</title>
        <authorList>
            <person name="Li L."/>
            <person name="Lin H.W."/>
        </authorList>
    </citation>
    <scope>NUCLEOTIDE SEQUENCE [LARGE SCALE GENOMIC DNA]</scope>
    <source>
        <strain evidence="3 4">CCTCC AB2014297</strain>
    </source>
</reference>
<dbReference type="EMBL" id="RKLP01000009">
    <property type="protein sequence ID" value="RVW08207.1"/>
    <property type="molecule type" value="Genomic_DNA"/>
</dbReference>
<keyword evidence="2" id="KW-0812">Transmembrane</keyword>
<feature type="transmembrane region" description="Helical" evidence="2">
    <location>
        <begin position="20"/>
        <end position="45"/>
    </location>
</feature>
<feature type="transmembrane region" description="Helical" evidence="2">
    <location>
        <begin position="111"/>
        <end position="131"/>
    </location>
</feature>